<evidence type="ECO:0000256" key="1">
    <source>
        <dbReference type="SAM" id="Phobius"/>
    </source>
</evidence>
<keyword evidence="4" id="KW-1185">Reference proteome</keyword>
<organism evidence="3 4">
    <name type="scientific">Qiania dongpingensis</name>
    <dbReference type="NCBI Taxonomy" id="2763669"/>
    <lineage>
        <taxon>Bacteria</taxon>
        <taxon>Bacillati</taxon>
        <taxon>Bacillota</taxon>
        <taxon>Clostridia</taxon>
        <taxon>Lachnospirales</taxon>
        <taxon>Lachnospiraceae</taxon>
        <taxon>Qiania</taxon>
    </lineage>
</organism>
<dbReference type="GO" id="GO:0004175">
    <property type="term" value="F:endopeptidase activity"/>
    <property type="evidence" value="ECO:0007669"/>
    <property type="project" value="UniProtKB-ARBA"/>
</dbReference>
<keyword evidence="1" id="KW-1133">Transmembrane helix</keyword>
<gene>
    <name evidence="3" type="ORF">H9Q78_04865</name>
</gene>
<dbReference type="KEGG" id="qdo:H9Q78_04865"/>
<dbReference type="GO" id="GO:0080120">
    <property type="term" value="P:CAAX-box protein maturation"/>
    <property type="evidence" value="ECO:0007669"/>
    <property type="project" value="UniProtKB-ARBA"/>
</dbReference>
<dbReference type="PANTHER" id="PTHR36435">
    <property type="entry name" value="SLR1288 PROTEIN"/>
    <property type="match status" value="1"/>
</dbReference>
<dbReference type="InterPro" id="IPR052710">
    <property type="entry name" value="CAAX_protease"/>
</dbReference>
<name>A0A7G9G6N5_9FIRM</name>
<evidence type="ECO:0000313" key="4">
    <source>
        <dbReference type="Proteomes" id="UP000515823"/>
    </source>
</evidence>
<sequence>MDKTIKKLTAVLCCLALPILFYEQAVFVAAKILNSIRTSLENTTPGSPAISFLKENMAILYSSIGAVFISSVLGIIYHVLKKRSLKPADGQKLRGTQYRYAVFFGAAGAIFFNLLMEFSRLPELLPASESIEAATAQSHRLLTALCTCLLIPVAEELIFRGMGFLLLRKYMGYLSTALLTSAAFALFHGNAPQIFYGFCMGLLLTHTAEHYRTLLAAVLFHCAANLTSFAFLGTTAQKELIFSVPVLGLSGIAAAWLYHKIRDIRRD</sequence>
<dbReference type="AlphaFoldDB" id="A0A7G9G6N5"/>
<dbReference type="EMBL" id="CP060634">
    <property type="protein sequence ID" value="QNM06467.1"/>
    <property type="molecule type" value="Genomic_DNA"/>
</dbReference>
<keyword evidence="3" id="KW-0482">Metalloprotease</keyword>
<keyword evidence="1" id="KW-0472">Membrane</keyword>
<dbReference type="GO" id="GO:0006508">
    <property type="term" value="P:proteolysis"/>
    <property type="evidence" value="ECO:0007669"/>
    <property type="project" value="UniProtKB-KW"/>
</dbReference>
<reference evidence="3 4" key="1">
    <citation type="submission" date="2020-08" db="EMBL/GenBank/DDBJ databases">
        <authorList>
            <person name="Liu C."/>
            <person name="Sun Q."/>
        </authorList>
    </citation>
    <scope>NUCLEOTIDE SEQUENCE [LARGE SCALE GENOMIC DNA]</scope>
    <source>
        <strain evidence="3 4">NSJ-38</strain>
    </source>
</reference>
<feature type="domain" description="CAAX prenyl protease 2/Lysostaphin resistance protein A-like" evidence="2">
    <location>
        <begin position="140"/>
        <end position="226"/>
    </location>
</feature>
<dbReference type="InterPro" id="IPR003675">
    <property type="entry name" value="Rce1/LyrA-like_dom"/>
</dbReference>
<evidence type="ECO:0000259" key="2">
    <source>
        <dbReference type="Pfam" id="PF02517"/>
    </source>
</evidence>
<feature type="transmembrane region" description="Helical" evidence="1">
    <location>
        <begin position="58"/>
        <end position="80"/>
    </location>
</feature>
<feature type="transmembrane region" description="Helical" evidence="1">
    <location>
        <begin position="170"/>
        <end position="187"/>
    </location>
</feature>
<keyword evidence="3" id="KW-0378">Hydrolase</keyword>
<protein>
    <submittedName>
        <fullName evidence="3">CPBP family intramembrane metalloprotease</fullName>
    </submittedName>
</protein>
<feature type="transmembrane region" description="Helical" evidence="1">
    <location>
        <begin position="100"/>
        <end position="121"/>
    </location>
</feature>
<dbReference type="GO" id="GO:0008237">
    <property type="term" value="F:metallopeptidase activity"/>
    <property type="evidence" value="ECO:0007669"/>
    <property type="project" value="UniProtKB-KW"/>
</dbReference>
<dbReference type="Pfam" id="PF02517">
    <property type="entry name" value="Rce1-like"/>
    <property type="match status" value="1"/>
</dbReference>
<proteinExistence type="predicted"/>
<evidence type="ECO:0000313" key="3">
    <source>
        <dbReference type="EMBL" id="QNM06467.1"/>
    </source>
</evidence>
<feature type="transmembrane region" description="Helical" evidence="1">
    <location>
        <begin position="240"/>
        <end position="258"/>
    </location>
</feature>
<dbReference type="PANTHER" id="PTHR36435:SF1">
    <property type="entry name" value="CAAX AMINO TERMINAL PROTEASE FAMILY PROTEIN"/>
    <property type="match status" value="1"/>
</dbReference>
<dbReference type="RefSeq" id="WP_249303928.1">
    <property type="nucleotide sequence ID" value="NZ_CP060634.1"/>
</dbReference>
<dbReference type="Proteomes" id="UP000515823">
    <property type="component" value="Chromosome"/>
</dbReference>
<feature type="transmembrane region" description="Helical" evidence="1">
    <location>
        <begin position="215"/>
        <end position="234"/>
    </location>
</feature>
<keyword evidence="3" id="KW-0645">Protease</keyword>
<keyword evidence="1" id="KW-0812">Transmembrane</keyword>
<accession>A0A7G9G6N5</accession>